<reference evidence="1 2" key="1">
    <citation type="journal article" date="2024" name="G3 (Bethesda)">
        <title>Genome assembly of Hibiscus sabdariffa L. provides insights into metabolisms of medicinal natural products.</title>
        <authorList>
            <person name="Kim T."/>
        </authorList>
    </citation>
    <scope>NUCLEOTIDE SEQUENCE [LARGE SCALE GENOMIC DNA]</scope>
    <source>
        <strain evidence="1">TK-2024</strain>
        <tissue evidence="1">Old leaves</tissue>
    </source>
</reference>
<keyword evidence="2" id="KW-1185">Reference proteome</keyword>
<accession>A0ABR2C9K9</accession>
<sequence length="87" mass="9727">MHDFFSGVEASTTPHLCRWMILMIDVGSVETMLAQGGGISVLEIRRRISTDLKKQFTGVKQSHLDAINETKNNLLARSGDISTFFEK</sequence>
<comment type="caution">
    <text evidence="1">The sequence shown here is derived from an EMBL/GenBank/DDBJ whole genome shotgun (WGS) entry which is preliminary data.</text>
</comment>
<organism evidence="1 2">
    <name type="scientific">Hibiscus sabdariffa</name>
    <name type="common">roselle</name>
    <dbReference type="NCBI Taxonomy" id="183260"/>
    <lineage>
        <taxon>Eukaryota</taxon>
        <taxon>Viridiplantae</taxon>
        <taxon>Streptophyta</taxon>
        <taxon>Embryophyta</taxon>
        <taxon>Tracheophyta</taxon>
        <taxon>Spermatophyta</taxon>
        <taxon>Magnoliopsida</taxon>
        <taxon>eudicotyledons</taxon>
        <taxon>Gunneridae</taxon>
        <taxon>Pentapetalae</taxon>
        <taxon>rosids</taxon>
        <taxon>malvids</taxon>
        <taxon>Malvales</taxon>
        <taxon>Malvaceae</taxon>
        <taxon>Malvoideae</taxon>
        <taxon>Hibiscus</taxon>
    </lineage>
</organism>
<evidence type="ECO:0000313" key="1">
    <source>
        <dbReference type="EMBL" id="KAK8516090.1"/>
    </source>
</evidence>
<name>A0ABR2C9K9_9ROSI</name>
<proteinExistence type="predicted"/>
<dbReference type="EMBL" id="JBBPBM010000060">
    <property type="protein sequence ID" value="KAK8516090.1"/>
    <property type="molecule type" value="Genomic_DNA"/>
</dbReference>
<evidence type="ECO:0000313" key="2">
    <source>
        <dbReference type="Proteomes" id="UP001472677"/>
    </source>
</evidence>
<protein>
    <submittedName>
        <fullName evidence="1">Uncharacterized protein</fullName>
    </submittedName>
</protein>
<gene>
    <name evidence="1" type="ORF">V6N12_013499</name>
</gene>
<dbReference type="Proteomes" id="UP001472677">
    <property type="component" value="Unassembled WGS sequence"/>
</dbReference>